<feature type="transmembrane region" description="Helical" evidence="1">
    <location>
        <begin position="116"/>
        <end position="141"/>
    </location>
</feature>
<dbReference type="EMBL" id="CP118166">
    <property type="protein sequence ID" value="WDI32265.1"/>
    <property type="molecule type" value="Genomic_DNA"/>
</dbReference>
<dbReference type="AlphaFoldDB" id="A0AAE9ZKF8"/>
<gene>
    <name evidence="2" type="ORF">PUV54_03545</name>
</gene>
<name>A0AAE9ZKF8_9PROT</name>
<accession>A0AAE9ZKF8</accession>
<feature type="transmembrane region" description="Helical" evidence="1">
    <location>
        <begin position="161"/>
        <end position="181"/>
    </location>
</feature>
<dbReference type="RefSeq" id="WP_274494184.1">
    <property type="nucleotide sequence ID" value="NZ_CP118166.1"/>
</dbReference>
<sequence length="217" mass="23412">MVEKKATKNPPQGDEVLRHKWQRLLLPFLTGGIFLLGVVFFAVSAWQLDNLGKRFEQGPEDMLASSVFVLNTEGQAENSSAIESVELGRERLVSKPLFILEHDLVARRYHQANSLLIARVWFGYIMITTGMILCLIGSLFVLGKLSSGETTVSGSAGKGSVSFVSTSPGLVLAFFGAVLAISSQFFATRLSITDTATYIEAGAPSSEVEISTEGFGS</sequence>
<keyword evidence="1" id="KW-1133">Transmembrane helix</keyword>
<keyword evidence="1" id="KW-0472">Membrane</keyword>
<evidence type="ECO:0000313" key="3">
    <source>
        <dbReference type="Proteomes" id="UP001214043"/>
    </source>
</evidence>
<keyword evidence="1" id="KW-0812">Transmembrane</keyword>
<keyword evidence="3" id="KW-1185">Reference proteome</keyword>
<proteinExistence type="predicted"/>
<dbReference type="Proteomes" id="UP001214043">
    <property type="component" value="Chromosome"/>
</dbReference>
<evidence type="ECO:0000313" key="2">
    <source>
        <dbReference type="EMBL" id="WDI32265.1"/>
    </source>
</evidence>
<evidence type="ECO:0000256" key="1">
    <source>
        <dbReference type="SAM" id="Phobius"/>
    </source>
</evidence>
<feature type="transmembrane region" description="Helical" evidence="1">
    <location>
        <begin position="24"/>
        <end position="46"/>
    </location>
</feature>
<organism evidence="2 3">
    <name type="scientific">Hyphococcus flavus</name>
    <dbReference type="NCBI Taxonomy" id="1866326"/>
    <lineage>
        <taxon>Bacteria</taxon>
        <taxon>Pseudomonadati</taxon>
        <taxon>Pseudomonadota</taxon>
        <taxon>Alphaproteobacteria</taxon>
        <taxon>Parvularculales</taxon>
        <taxon>Parvularculaceae</taxon>
        <taxon>Hyphococcus</taxon>
    </lineage>
</organism>
<protein>
    <submittedName>
        <fullName evidence="2">Uncharacterized protein</fullName>
    </submittedName>
</protein>
<dbReference type="KEGG" id="hfl:PUV54_03545"/>
<reference evidence="2" key="1">
    <citation type="submission" date="2023-02" db="EMBL/GenBank/DDBJ databases">
        <title>Genome sequence of Hyphococcus flavus.</title>
        <authorList>
            <person name="Rong J.-C."/>
            <person name="Zhao Q."/>
            <person name="Yi M."/>
            <person name="Wu J.-Y."/>
        </authorList>
    </citation>
    <scope>NUCLEOTIDE SEQUENCE</scope>
    <source>
        <strain evidence="2">MCCC 1K03223</strain>
    </source>
</reference>